<sequence>MLGKDNAPGGFVRNMSIDTSVDNPNESCELSSGNLHGNFVVFDPSKEPNTCYNGQWLPLRDDQPWILDQSWGNILTGYQEARSPHARRLGKTKHDRSRIGIAHDTRNGF</sequence>
<gene>
    <name evidence="1" type="ORF">CQW23_22430</name>
</gene>
<dbReference type="STRING" id="33114.A0A2G2W0U2"/>
<keyword evidence="2" id="KW-1185">Reference proteome</keyword>
<dbReference type="EMBL" id="MLFT02000009">
    <property type="protein sequence ID" value="PHT38857.1"/>
    <property type="molecule type" value="Genomic_DNA"/>
</dbReference>
<name>A0A2G2W0U2_CAPBA</name>
<evidence type="ECO:0000313" key="1">
    <source>
        <dbReference type="EMBL" id="PHT38857.1"/>
    </source>
</evidence>
<reference evidence="2" key="2">
    <citation type="journal article" date="2017" name="J. Anim. Genet.">
        <title>Multiple reference genome sequences of hot pepper reveal the massive evolution of plant disease resistance genes by retroduplication.</title>
        <authorList>
            <person name="Kim S."/>
            <person name="Park J."/>
            <person name="Yeom S.-I."/>
            <person name="Kim Y.-M."/>
            <person name="Seo E."/>
            <person name="Kim K.-T."/>
            <person name="Kim M.-S."/>
            <person name="Lee J.M."/>
            <person name="Cheong K."/>
            <person name="Shin H.-S."/>
            <person name="Kim S.-B."/>
            <person name="Han K."/>
            <person name="Lee J."/>
            <person name="Park M."/>
            <person name="Lee H.-A."/>
            <person name="Lee H.-Y."/>
            <person name="Lee Y."/>
            <person name="Oh S."/>
            <person name="Lee J.H."/>
            <person name="Choi E."/>
            <person name="Choi E."/>
            <person name="Lee S.E."/>
            <person name="Jeon J."/>
            <person name="Kim H."/>
            <person name="Choi G."/>
            <person name="Song H."/>
            <person name="Lee J."/>
            <person name="Lee S.-C."/>
            <person name="Kwon J.-K."/>
            <person name="Lee H.-Y."/>
            <person name="Koo N."/>
            <person name="Hong Y."/>
            <person name="Kim R.W."/>
            <person name="Kang W.-H."/>
            <person name="Huh J.H."/>
            <person name="Kang B.-C."/>
            <person name="Yang T.-J."/>
            <person name="Lee Y.-H."/>
            <person name="Bennetzen J.L."/>
            <person name="Choi D."/>
        </authorList>
    </citation>
    <scope>NUCLEOTIDE SEQUENCE [LARGE SCALE GENOMIC DNA]</scope>
    <source>
        <strain evidence="2">cv. PBC81</strain>
    </source>
</reference>
<organism evidence="1 2">
    <name type="scientific">Capsicum baccatum</name>
    <name type="common">Peruvian pepper</name>
    <dbReference type="NCBI Taxonomy" id="33114"/>
    <lineage>
        <taxon>Eukaryota</taxon>
        <taxon>Viridiplantae</taxon>
        <taxon>Streptophyta</taxon>
        <taxon>Embryophyta</taxon>
        <taxon>Tracheophyta</taxon>
        <taxon>Spermatophyta</taxon>
        <taxon>Magnoliopsida</taxon>
        <taxon>eudicotyledons</taxon>
        <taxon>Gunneridae</taxon>
        <taxon>Pentapetalae</taxon>
        <taxon>asterids</taxon>
        <taxon>lamiids</taxon>
        <taxon>Solanales</taxon>
        <taxon>Solanaceae</taxon>
        <taxon>Solanoideae</taxon>
        <taxon>Capsiceae</taxon>
        <taxon>Capsicum</taxon>
    </lineage>
</organism>
<evidence type="ECO:0000313" key="2">
    <source>
        <dbReference type="Proteomes" id="UP000224567"/>
    </source>
</evidence>
<comment type="caution">
    <text evidence="1">The sequence shown here is derived from an EMBL/GenBank/DDBJ whole genome shotgun (WGS) entry which is preliminary data.</text>
</comment>
<dbReference type="AlphaFoldDB" id="A0A2G2W0U2"/>
<proteinExistence type="predicted"/>
<protein>
    <submittedName>
        <fullName evidence="1">Uncharacterized protein</fullName>
    </submittedName>
</protein>
<dbReference type="OrthoDB" id="1518245at2759"/>
<dbReference type="Proteomes" id="UP000224567">
    <property type="component" value="Unassembled WGS sequence"/>
</dbReference>
<accession>A0A2G2W0U2</accession>
<reference evidence="1 2" key="1">
    <citation type="journal article" date="2017" name="Genome Biol.">
        <title>New reference genome sequences of hot pepper reveal the massive evolution of plant disease-resistance genes by retroduplication.</title>
        <authorList>
            <person name="Kim S."/>
            <person name="Park J."/>
            <person name="Yeom S.I."/>
            <person name="Kim Y.M."/>
            <person name="Seo E."/>
            <person name="Kim K.T."/>
            <person name="Kim M.S."/>
            <person name="Lee J.M."/>
            <person name="Cheong K."/>
            <person name="Shin H.S."/>
            <person name="Kim S.B."/>
            <person name="Han K."/>
            <person name="Lee J."/>
            <person name="Park M."/>
            <person name="Lee H.A."/>
            <person name="Lee H.Y."/>
            <person name="Lee Y."/>
            <person name="Oh S."/>
            <person name="Lee J.H."/>
            <person name="Choi E."/>
            <person name="Choi E."/>
            <person name="Lee S.E."/>
            <person name="Jeon J."/>
            <person name="Kim H."/>
            <person name="Choi G."/>
            <person name="Song H."/>
            <person name="Lee J."/>
            <person name="Lee S.C."/>
            <person name="Kwon J.K."/>
            <person name="Lee H.Y."/>
            <person name="Koo N."/>
            <person name="Hong Y."/>
            <person name="Kim R.W."/>
            <person name="Kang W.H."/>
            <person name="Huh J.H."/>
            <person name="Kang B.C."/>
            <person name="Yang T.J."/>
            <person name="Lee Y.H."/>
            <person name="Bennetzen J.L."/>
            <person name="Choi D."/>
        </authorList>
    </citation>
    <scope>NUCLEOTIDE SEQUENCE [LARGE SCALE GENOMIC DNA]</scope>
    <source>
        <strain evidence="2">cv. PBC81</strain>
    </source>
</reference>